<dbReference type="RefSeq" id="WP_377815078.1">
    <property type="nucleotide sequence ID" value="NZ_JBHSLU010000004.1"/>
</dbReference>
<keyword evidence="2" id="KW-0378">Hydrolase</keyword>
<dbReference type="InterPro" id="IPR053136">
    <property type="entry name" value="UTP_pyrophosphatase-like"/>
</dbReference>
<dbReference type="GO" id="GO:0016787">
    <property type="term" value="F:hydrolase activity"/>
    <property type="evidence" value="ECO:0007669"/>
    <property type="project" value="UniProtKB-KW"/>
</dbReference>
<dbReference type="PANTHER" id="PTHR30399">
    <property type="entry name" value="UNCHARACTERIZED PROTEIN YGJP"/>
    <property type="match status" value="1"/>
</dbReference>
<feature type="domain" description="YgjP-like metallopeptidase" evidence="1">
    <location>
        <begin position="9"/>
        <end position="93"/>
    </location>
</feature>
<accession>A0ABW0NZC6</accession>
<dbReference type="Pfam" id="PF01863">
    <property type="entry name" value="YgjP-like"/>
    <property type="match status" value="1"/>
</dbReference>
<dbReference type="EC" id="3.4.24.-" evidence="2"/>
<dbReference type="CDD" id="cd07344">
    <property type="entry name" value="M48_yhfN_like"/>
    <property type="match status" value="1"/>
</dbReference>
<sequence length="110" mass="12437">MAMLDDGNAVLRQRVRAWALRLKVSPRIVRVQRMTQKWGSCSTGGIVTLASDLAAQDESFQDFVIAHELLHLKIPNHGRVFKAMMSLHVPDWRLQDIRRQSVGLAPGHAR</sequence>
<dbReference type="PANTHER" id="PTHR30399:SF1">
    <property type="entry name" value="UTP PYROPHOSPHATASE"/>
    <property type="match status" value="1"/>
</dbReference>
<comment type="caution">
    <text evidence="2">The sequence shown here is derived from an EMBL/GenBank/DDBJ whole genome shotgun (WGS) entry which is preliminary data.</text>
</comment>
<reference evidence="3" key="1">
    <citation type="journal article" date="2019" name="Int. J. Syst. Evol. Microbiol.">
        <title>The Global Catalogue of Microorganisms (GCM) 10K type strain sequencing project: providing services to taxonomists for standard genome sequencing and annotation.</title>
        <authorList>
            <consortium name="The Broad Institute Genomics Platform"/>
            <consortium name="The Broad Institute Genome Sequencing Center for Infectious Disease"/>
            <person name="Wu L."/>
            <person name="Ma J."/>
        </authorList>
    </citation>
    <scope>NUCLEOTIDE SEQUENCE [LARGE SCALE GENOMIC DNA]</scope>
    <source>
        <strain evidence="3">CCUG 43117</strain>
    </source>
</reference>
<dbReference type="InterPro" id="IPR002725">
    <property type="entry name" value="YgjP-like_metallopeptidase"/>
</dbReference>
<dbReference type="EMBL" id="JBHSLU010000004">
    <property type="protein sequence ID" value="MFC5503994.1"/>
    <property type="molecule type" value="Genomic_DNA"/>
</dbReference>
<proteinExistence type="predicted"/>
<evidence type="ECO:0000313" key="2">
    <source>
        <dbReference type="EMBL" id="MFC5503994.1"/>
    </source>
</evidence>
<evidence type="ECO:0000313" key="3">
    <source>
        <dbReference type="Proteomes" id="UP001596060"/>
    </source>
</evidence>
<keyword evidence="3" id="KW-1185">Reference proteome</keyword>
<protein>
    <submittedName>
        <fullName evidence="2">M48 family metallopeptidase</fullName>
        <ecNumber evidence="2">3.4.24.-</ecNumber>
    </submittedName>
</protein>
<evidence type="ECO:0000259" key="1">
    <source>
        <dbReference type="Pfam" id="PF01863"/>
    </source>
</evidence>
<dbReference type="Gene3D" id="3.30.2010.10">
    <property type="entry name" value="Metalloproteases ('zincins'), catalytic domain"/>
    <property type="match status" value="1"/>
</dbReference>
<gene>
    <name evidence="2" type="ORF">ACFPN9_01840</name>
</gene>
<dbReference type="Proteomes" id="UP001596060">
    <property type="component" value="Unassembled WGS sequence"/>
</dbReference>
<name>A0ABW0NZC6_9HYPH</name>
<organism evidence="2 3">
    <name type="scientific">Bosea massiliensis</name>
    <dbReference type="NCBI Taxonomy" id="151419"/>
    <lineage>
        <taxon>Bacteria</taxon>
        <taxon>Pseudomonadati</taxon>
        <taxon>Pseudomonadota</taxon>
        <taxon>Alphaproteobacteria</taxon>
        <taxon>Hyphomicrobiales</taxon>
        <taxon>Boseaceae</taxon>
        <taxon>Bosea</taxon>
    </lineage>
</organism>